<dbReference type="Proteomes" id="UP000002407">
    <property type="component" value="Chromosome"/>
</dbReference>
<proteinExistence type="predicted"/>
<sequence>MLELKGLKLLKGFQYKICYSKIAFINFTIFRIIRFQYKICYSKIL</sequence>
<gene>
    <name evidence="1" type="ordered locus">CHAB381_0391</name>
</gene>
<reference evidence="2" key="1">
    <citation type="submission" date="2007-07" db="EMBL/GenBank/DDBJ databases">
        <title>Complete genome sequence of Campylobacter hominis ATCC BAA-381, a commensal isolated from the human gastrointestinal tract.</title>
        <authorList>
            <person name="Fouts D.E."/>
            <person name="Mongodin E.F."/>
            <person name="Puiu D."/>
            <person name="Sebastian Y."/>
            <person name="Miller W.G."/>
            <person name="Mandrell R.E."/>
            <person name="Nelson K.E."/>
        </authorList>
    </citation>
    <scope>NUCLEOTIDE SEQUENCE [LARGE SCALE GENOMIC DNA]</scope>
    <source>
        <strain evidence="2">ATCC BAA-381 / LMG 19568 / NCTC 13146 / CH001A</strain>
    </source>
</reference>
<organism evidence="1 2">
    <name type="scientific">Campylobacter hominis (strain ATCC BAA-381 / DSM 21671 / CCUG 45161 / LMG 19568 / NCTC 13146 / CH001A)</name>
    <dbReference type="NCBI Taxonomy" id="360107"/>
    <lineage>
        <taxon>Bacteria</taxon>
        <taxon>Pseudomonadati</taxon>
        <taxon>Campylobacterota</taxon>
        <taxon>Epsilonproteobacteria</taxon>
        <taxon>Campylobacterales</taxon>
        <taxon>Campylobacteraceae</taxon>
        <taxon>Campylobacter</taxon>
    </lineage>
</organism>
<protein>
    <submittedName>
        <fullName evidence="1">Uncharacterized protein</fullName>
    </submittedName>
</protein>
<dbReference type="HOGENOM" id="CLU_3197298_0_0_7"/>
<name>A7I0F0_CAMHC</name>
<accession>A7I0F0</accession>
<evidence type="ECO:0000313" key="2">
    <source>
        <dbReference type="Proteomes" id="UP000002407"/>
    </source>
</evidence>
<keyword evidence="2" id="KW-1185">Reference proteome</keyword>
<dbReference type="AlphaFoldDB" id="A7I0F0"/>
<dbReference type="KEGG" id="cha:CHAB381_0391"/>
<dbReference type="EMBL" id="CP000776">
    <property type="protein sequence ID" value="ABS50946.1"/>
    <property type="molecule type" value="Genomic_DNA"/>
</dbReference>
<evidence type="ECO:0000313" key="1">
    <source>
        <dbReference type="EMBL" id="ABS50946.1"/>
    </source>
</evidence>